<evidence type="ECO:0000313" key="2">
    <source>
        <dbReference type="Proteomes" id="UP000434475"/>
    </source>
</evidence>
<comment type="caution">
    <text evidence="1">The sequence shown here is derived from an EMBL/GenBank/DDBJ whole genome shotgun (WGS) entry which is preliminary data.</text>
</comment>
<sequence>MMVGNPTPRPYWTPDAPVVRLTEQERTSYREQIRELVAGASLTFTWLIRQLSDEGLMTDKYEMSATLSGVRTGDKADEILRRSLDILHRYQMRMGSCGEP</sequence>
<reference evidence="1 2" key="1">
    <citation type="journal article" date="2019" name="Nat. Med.">
        <title>A library of human gut bacterial isolates paired with longitudinal multiomics data enables mechanistic microbiome research.</title>
        <authorList>
            <person name="Poyet M."/>
            <person name="Groussin M."/>
            <person name="Gibbons S.M."/>
            <person name="Avila-Pacheco J."/>
            <person name="Jiang X."/>
            <person name="Kearney S.M."/>
            <person name="Perrotta A.R."/>
            <person name="Berdy B."/>
            <person name="Zhao S."/>
            <person name="Lieberman T.D."/>
            <person name="Swanson P.K."/>
            <person name="Smith M."/>
            <person name="Roesemann S."/>
            <person name="Alexander J.E."/>
            <person name="Rich S.A."/>
            <person name="Livny J."/>
            <person name="Vlamakis H."/>
            <person name="Clish C."/>
            <person name="Bullock K."/>
            <person name="Deik A."/>
            <person name="Scott J."/>
            <person name="Pierce K.A."/>
            <person name="Xavier R.J."/>
            <person name="Alm E.J."/>
        </authorList>
    </citation>
    <scope>NUCLEOTIDE SEQUENCE [LARGE SCALE GENOMIC DNA]</scope>
    <source>
        <strain evidence="1 2">BIOML-A2</strain>
    </source>
</reference>
<dbReference type="RefSeq" id="WP_172697323.1">
    <property type="nucleotide sequence ID" value="NZ_JADPCY010000028.1"/>
</dbReference>
<proteinExistence type="predicted"/>
<name>A0A6I2R0C9_FLAPL</name>
<protein>
    <submittedName>
        <fullName evidence="1">Uncharacterized protein</fullName>
    </submittedName>
</protein>
<dbReference type="EMBL" id="WKPR01000004">
    <property type="protein sequence ID" value="MSB18883.1"/>
    <property type="molecule type" value="Genomic_DNA"/>
</dbReference>
<accession>A0A6I2R0C9</accession>
<dbReference type="AlphaFoldDB" id="A0A6I2R0C9"/>
<dbReference type="Proteomes" id="UP000434475">
    <property type="component" value="Unassembled WGS sequence"/>
</dbReference>
<evidence type="ECO:0000313" key="1">
    <source>
        <dbReference type="EMBL" id="MSB18883.1"/>
    </source>
</evidence>
<organism evidence="1 2">
    <name type="scientific">Flavonifractor plautii</name>
    <name type="common">Fusobacterium plautii</name>
    <dbReference type="NCBI Taxonomy" id="292800"/>
    <lineage>
        <taxon>Bacteria</taxon>
        <taxon>Bacillati</taxon>
        <taxon>Bacillota</taxon>
        <taxon>Clostridia</taxon>
        <taxon>Eubacteriales</taxon>
        <taxon>Oscillospiraceae</taxon>
        <taxon>Flavonifractor</taxon>
    </lineage>
</organism>
<gene>
    <name evidence="1" type="ORF">GKE97_05045</name>
</gene>